<dbReference type="RefSeq" id="WP_306413131.1">
    <property type="nucleotide sequence ID" value="NZ_JANFPI010000010.1"/>
</dbReference>
<keyword evidence="2 4" id="KW-0315">Glutamine amidotransferase</keyword>
<evidence type="ECO:0000259" key="3">
    <source>
        <dbReference type="PROSITE" id="PS51278"/>
    </source>
</evidence>
<gene>
    <name evidence="4" type="ORF">NOF55_21225</name>
</gene>
<evidence type="ECO:0000313" key="4">
    <source>
        <dbReference type="EMBL" id="MCX8999632.1"/>
    </source>
</evidence>
<dbReference type="AlphaFoldDB" id="A0AAE3N6V3"/>
<dbReference type="InterPro" id="IPR017932">
    <property type="entry name" value="GATase_2_dom"/>
</dbReference>
<name>A0AAE3N6V3_9HYPH</name>
<dbReference type="InterPro" id="IPR029055">
    <property type="entry name" value="Ntn_hydrolases_N"/>
</dbReference>
<keyword evidence="1" id="KW-0808">Transferase</keyword>
<evidence type="ECO:0000256" key="2">
    <source>
        <dbReference type="ARBA" id="ARBA00022962"/>
    </source>
</evidence>
<dbReference type="SUPFAM" id="SSF56235">
    <property type="entry name" value="N-terminal nucleophile aminohydrolases (Ntn hydrolases)"/>
    <property type="match status" value="1"/>
</dbReference>
<comment type="caution">
    <text evidence="4">The sequence shown here is derived from an EMBL/GenBank/DDBJ whole genome shotgun (WGS) entry which is preliminary data.</text>
</comment>
<accession>A0AAE3N6V3</accession>
<dbReference type="PANTHER" id="PTHR11907">
    <property type="entry name" value="AMIDOPHOSPHORIBOSYLTRANSFERASE"/>
    <property type="match status" value="1"/>
</dbReference>
<dbReference type="CDD" id="cd01907">
    <property type="entry name" value="GlxB"/>
    <property type="match status" value="1"/>
</dbReference>
<proteinExistence type="predicted"/>
<dbReference type="GO" id="GO:0016740">
    <property type="term" value="F:transferase activity"/>
    <property type="evidence" value="ECO:0007669"/>
    <property type="project" value="UniProtKB-KW"/>
</dbReference>
<dbReference type="Proteomes" id="UP001208771">
    <property type="component" value="Unassembled WGS sequence"/>
</dbReference>
<dbReference type="Pfam" id="PF13522">
    <property type="entry name" value="GATase_6"/>
    <property type="match status" value="1"/>
</dbReference>
<keyword evidence="5" id="KW-1185">Reference proteome</keyword>
<protein>
    <submittedName>
        <fullName evidence="4">Glutamine amidotransferase family protein</fullName>
    </submittedName>
</protein>
<dbReference type="PROSITE" id="PS51278">
    <property type="entry name" value="GATASE_TYPE_2"/>
    <property type="match status" value="1"/>
</dbReference>
<feature type="domain" description="Glutamine amidotransferase type-2" evidence="3">
    <location>
        <begin position="2"/>
        <end position="299"/>
    </location>
</feature>
<organism evidence="4 5">
    <name type="scientific">Ectorhizobium quercum</name>
    <dbReference type="NCBI Taxonomy" id="2965071"/>
    <lineage>
        <taxon>Bacteria</taxon>
        <taxon>Pseudomonadati</taxon>
        <taxon>Pseudomonadota</taxon>
        <taxon>Alphaproteobacteria</taxon>
        <taxon>Hyphomicrobiales</taxon>
        <taxon>Rhizobiaceae</taxon>
        <taxon>Ectorhizobium</taxon>
    </lineage>
</organism>
<dbReference type="EMBL" id="JANFPI010000010">
    <property type="protein sequence ID" value="MCX8999632.1"/>
    <property type="molecule type" value="Genomic_DNA"/>
</dbReference>
<sequence>MCGIVGLFLKDPSLEGELGALLSEMLVTMTDRGPDSAGIAIYGGVEAGKAKVTVQSAQPEADFTGLEAALSDALGSPASVTVKDTHAVIVVDADLLEAAKAALADLRPELRMMSSGETIEIYKETGLPKDVVARFDIARMSGTHGIGHTRMATESAVTTLGAHPFSTGSDQCLVHNGSLSNHNNLRRELKKAGMTFATENDSEVAAAYLTAEMRKGADLGGALGLAIDDLDGFFTFVVGTKSGFGVLRDPIACKPAVMAETDRYVAFGSEYRALVNLPGIETARVWEPEPATVYFWDHGQAA</sequence>
<evidence type="ECO:0000256" key="1">
    <source>
        <dbReference type="ARBA" id="ARBA00022679"/>
    </source>
</evidence>
<evidence type="ECO:0000313" key="5">
    <source>
        <dbReference type="Proteomes" id="UP001208771"/>
    </source>
</evidence>
<reference evidence="4" key="1">
    <citation type="submission" date="2022-07" db="EMBL/GenBank/DDBJ databases">
        <title>Ectorhizobium quercum gen.nov., sp. nov.</title>
        <authorList>
            <person name="Ma T."/>
            <person name="Li Y."/>
        </authorList>
    </citation>
    <scope>NUCLEOTIDE SEQUENCE</scope>
    <source>
        <strain evidence="4">BDR2-2</strain>
    </source>
</reference>
<dbReference type="Gene3D" id="3.60.20.10">
    <property type="entry name" value="Glutamine Phosphoribosylpyrophosphate, subunit 1, domain 1"/>
    <property type="match status" value="1"/>
</dbReference>